<dbReference type="InterPro" id="IPR011009">
    <property type="entry name" value="Kinase-like_dom_sf"/>
</dbReference>
<dbReference type="Gene3D" id="3.30.200.20">
    <property type="entry name" value="Phosphorylase Kinase, domain 1"/>
    <property type="match status" value="1"/>
</dbReference>
<keyword evidence="8" id="KW-1133">Transmembrane helix</keyword>
<dbReference type="RefSeq" id="WP_350279976.1">
    <property type="nucleotide sequence ID" value="NZ_CP158165.1"/>
</dbReference>
<evidence type="ECO:0000313" key="10">
    <source>
        <dbReference type="EMBL" id="XBV27186.1"/>
    </source>
</evidence>
<dbReference type="PANTHER" id="PTHR43289:SF6">
    <property type="entry name" value="SERINE_THREONINE-PROTEIN KINASE NEKL-3"/>
    <property type="match status" value="1"/>
</dbReference>
<dbReference type="EMBL" id="CP158165">
    <property type="protein sequence ID" value="XBV27186.1"/>
    <property type="molecule type" value="Genomic_DNA"/>
</dbReference>
<keyword evidence="5" id="KW-0418">Kinase</keyword>
<evidence type="ECO:0000256" key="8">
    <source>
        <dbReference type="SAM" id="Phobius"/>
    </source>
</evidence>
<keyword evidence="8" id="KW-0812">Transmembrane</keyword>
<feature type="compositionally biased region" description="Low complexity" evidence="7">
    <location>
        <begin position="380"/>
        <end position="406"/>
    </location>
</feature>
<feature type="region of interest" description="Disordered" evidence="7">
    <location>
        <begin position="278"/>
        <end position="341"/>
    </location>
</feature>
<evidence type="ECO:0000256" key="3">
    <source>
        <dbReference type="ARBA" id="ARBA00022679"/>
    </source>
</evidence>
<evidence type="ECO:0000256" key="1">
    <source>
        <dbReference type="ARBA" id="ARBA00012513"/>
    </source>
</evidence>
<accession>A0AAU7TJN6</accession>
<reference evidence="10" key="1">
    <citation type="submission" date="2024-06" db="EMBL/GenBank/DDBJ databases">
        <title>Kribbella sp. strain HUAS MG21 genome sequences.</title>
        <authorList>
            <person name="Mo P."/>
        </authorList>
    </citation>
    <scope>NUCLEOTIDE SEQUENCE</scope>
    <source>
        <strain evidence="10">HUAS MG21</strain>
    </source>
</reference>
<evidence type="ECO:0000259" key="9">
    <source>
        <dbReference type="SMART" id="SM00220"/>
    </source>
</evidence>
<evidence type="ECO:0000256" key="6">
    <source>
        <dbReference type="ARBA" id="ARBA00022840"/>
    </source>
</evidence>
<protein>
    <recommendedName>
        <fullName evidence="1">non-specific serine/threonine protein kinase</fullName>
        <ecNumber evidence="1">2.7.11.1</ecNumber>
    </recommendedName>
</protein>
<dbReference type="GO" id="GO:0004674">
    <property type="term" value="F:protein serine/threonine kinase activity"/>
    <property type="evidence" value="ECO:0007669"/>
    <property type="project" value="UniProtKB-KW"/>
</dbReference>
<dbReference type="CDD" id="cd13973">
    <property type="entry name" value="PK_MviN-like"/>
    <property type="match status" value="1"/>
</dbReference>
<feature type="domain" description="Protein kinase" evidence="9">
    <location>
        <begin position="16"/>
        <end position="238"/>
    </location>
</feature>
<feature type="transmembrane region" description="Helical" evidence="8">
    <location>
        <begin position="345"/>
        <end position="365"/>
    </location>
</feature>
<dbReference type="SMART" id="SM00220">
    <property type="entry name" value="S_TKc"/>
    <property type="match status" value="1"/>
</dbReference>
<organism evidence="10">
    <name type="scientific">Kribbella sp. HUAS MG21</name>
    <dbReference type="NCBI Taxonomy" id="3160966"/>
    <lineage>
        <taxon>Bacteria</taxon>
        <taxon>Bacillati</taxon>
        <taxon>Actinomycetota</taxon>
        <taxon>Actinomycetes</taxon>
        <taxon>Propionibacteriales</taxon>
        <taxon>Kribbellaceae</taxon>
        <taxon>Kribbella</taxon>
    </lineage>
</organism>
<evidence type="ECO:0000256" key="2">
    <source>
        <dbReference type="ARBA" id="ARBA00022527"/>
    </source>
</evidence>
<keyword evidence="8" id="KW-0472">Membrane</keyword>
<evidence type="ECO:0000256" key="4">
    <source>
        <dbReference type="ARBA" id="ARBA00022741"/>
    </source>
</evidence>
<dbReference type="Gene3D" id="2.60.120.260">
    <property type="entry name" value="Galactose-binding domain-like"/>
    <property type="match status" value="1"/>
</dbReference>
<evidence type="ECO:0000256" key="7">
    <source>
        <dbReference type="SAM" id="MobiDB-lite"/>
    </source>
</evidence>
<dbReference type="EC" id="2.7.11.1" evidence="1"/>
<dbReference type="GO" id="GO:0005524">
    <property type="term" value="F:ATP binding"/>
    <property type="evidence" value="ECO:0007669"/>
    <property type="project" value="UniProtKB-KW"/>
</dbReference>
<dbReference type="SUPFAM" id="SSF56112">
    <property type="entry name" value="Protein kinase-like (PK-like)"/>
    <property type="match status" value="1"/>
</dbReference>
<keyword evidence="3" id="KW-0808">Transferase</keyword>
<feature type="compositionally biased region" description="Basic and acidic residues" evidence="7">
    <location>
        <begin position="407"/>
        <end position="421"/>
    </location>
</feature>
<keyword evidence="2" id="KW-0723">Serine/threonine-protein kinase</keyword>
<dbReference type="InterPro" id="IPR000719">
    <property type="entry name" value="Prot_kinase_dom"/>
</dbReference>
<sequence>MSNQTVTPGALLAGRYRIAELLAEIDGARVWRAVDEVLSRAVVVDVLPVGDPRTNLLFDAARRAAAANDPRFLRVLDCDMHDGVTYCVREWAGGRTLERMLGSGPLTGQQAGWLAREVSEALENLHRTGYAHGAISPATVVVTDAGAIKVVGVATEAALRSVGAGSPEEDVRSLGELLYASLTGRWPGPAPLWGLQPAPVEHGRLLSPRQVRAGVPRSLDDISDRLLGDPPRHHAPPITSAAGLSAALSGVVGSSHEPPNQMDETVQVARQNGSIDDATQVVPQAPPPAIDPTPQPAYAEQNGYGRQPAYDPATDTRPVRRQPPPNGNGRRRDEPKPKGSWGGRILILLAILALLSVIAMAQFLLKGAMNNDQTDADGGAKSSAPPQTSSTPSATAGGGKAAIAGAKDFDPDGDKTERPKDVPNTYDGDPSTIWKTQTYRNKPNLGGLKPGVGIIYDLGAKTPVSNVAVALQGDDTSIQLMVPEGDAGKSPSSIDGWKAVATLEDQAEGTVNLKPSAPTETRYVLVWLTKLPKVSGGYQGIISEVSIQK</sequence>
<dbReference type="Gene3D" id="1.10.510.10">
    <property type="entry name" value="Transferase(Phosphotransferase) domain 1"/>
    <property type="match status" value="1"/>
</dbReference>
<proteinExistence type="predicted"/>
<name>A0AAU7TJN6_9ACTN</name>
<keyword evidence="6" id="KW-0067">ATP-binding</keyword>
<feature type="region of interest" description="Disordered" evidence="7">
    <location>
        <begin position="375"/>
        <end position="440"/>
    </location>
</feature>
<dbReference type="PANTHER" id="PTHR43289">
    <property type="entry name" value="MITOGEN-ACTIVATED PROTEIN KINASE KINASE KINASE 20-RELATED"/>
    <property type="match status" value="1"/>
</dbReference>
<evidence type="ECO:0000256" key="5">
    <source>
        <dbReference type="ARBA" id="ARBA00022777"/>
    </source>
</evidence>
<feature type="compositionally biased region" description="Pro residues" evidence="7">
    <location>
        <begin position="284"/>
        <end position="295"/>
    </location>
</feature>
<dbReference type="AlphaFoldDB" id="A0AAU7TJN6"/>
<keyword evidence="4" id="KW-0547">Nucleotide-binding</keyword>
<gene>
    <name evidence="10" type="ORF">ABN611_12340</name>
</gene>